<keyword evidence="4" id="KW-0597">Phosphoprotein</keyword>
<dbReference type="GO" id="GO:0005634">
    <property type="term" value="C:nucleus"/>
    <property type="evidence" value="ECO:0007669"/>
    <property type="project" value="UniProtKB-SubCell"/>
</dbReference>
<comment type="subcellular location">
    <subcellularLocation>
        <location evidence="2">Cytoplasm</location>
    </subcellularLocation>
    <subcellularLocation>
        <location evidence="1">Nucleus</location>
    </subcellularLocation>
</comment>
<dbReference type="AlphaFoldDB" id="A0AAN8JEV1"/>
<comment type="caution">
    <text evidence="16">The sequence shown here is derived from an EMBL/GenBank/DDBJ whole genome shotgun (WGS) entry which is preliminary data.</text>
</comment>
<evidence type="ECO:0000313" key="16">
    <source>
        <dbReference type="EMBL" id="KAK6176192.1"/>
    </source>
</evidence>
<sequence>MANTVAVVLKNIIRCIIQHGANDNDNGIFIDIKRLQFCLKSSVNPSLFNRYRQLFRVSDDKCDVHLVVRAELCPDFCSTDGCDDLNCQMFHICKFYMLSNSCQVSESTCRYGHSLLDGGHNETLMRSLMLDSLSMDDLRVLFQLAANRTEAAIPMLCKFYNGGGGCKKGDKCTCLHICQHYIWGTCKFGPRCKRDHNIHSIERTLKRYGIDTSKSPREILNYLKDLYDRVETHEDDLDLRRRRLSDAASMSSVGSRSSSRSGPRSARPRISESSNSQSKPSRVLRSVSRPRTISSNISLDVVPNICLFHLRGKCWYKEKCRNVHKEMLYQWQHADQGGNWQDFPEQTNIDIEKKYCSALIEEAFYFKSKQRENVTIVKINLNDIEKSDIKVRRLSTVDFTSGTSNFDLPWTTKWLWYWKSETVWIPYGGQDEIGSKADISSADIEKNYLNEHDATMEFKTISCSALVPSQSYEIKFQQMIQINKKYGTKRKLARRPEFVDEIVLKDRIERVKRLKEVQTFSTPPSWKLPSDVDVFSHFKMVQLEESCDEYDEISEIFKSGFPLPIRIKRIERIENGELWRAFCETKGVLGRKLKREVEDRRLFHGTDHKIVDAIVRQGFDCRLAGTKVGALYGKGCYFGKTSHISSNYCDKSGKMFVARVLLGDYTKGHTSFTRPPLKDPSNPSSDLYDSCVNDTSNPNIFILFNNNQVYPEYLVTFRVG</sequence>
<feature type="compositionally biased region" description="Low complexity" evidence="12">
    <location>
        <begin position="248"/>
        <end position="265"/>
    </location>
</feature>
<dbReference type="GO" id="GO:0008270">
    <property type="term" value="F:zinc ion binding"/>
    <property type="evidence" value="ECO:0007669"/>
    <property type="project" value="UniProtKB-KW"/>
</dbReference>
<feature type="domain" description="C3H1-type" evidence="13">
    <location>
        <begin position="177"/>
        <end position="199"/>
    </location>
</feature>
<dbReference type="Proteomes" id="UP001347796">
    <property type="component" value="Unassembled WGS sequence"/>
</dbReference>
<feature type="domain" description="C3H1-type" evidence="13">
    <location>
        <begin position="300"/>
        <end position="327"/>
    </location>
</feature>
<keyword evidence="8 11" id="KW-0862">Zinc</keyword>
<dbReference type="InterPro" id="IPR037197">
    <property type="entry name" value="WWE_dom_sf"/>
</dbReference>
<dbReference type="InterPro" id="IPR051712">
    <property type="entry name" value="ARTD-AVP"/>
</dbReference>
<dbReference type="Gene3D" id="3.90.228.10">
    <property type="match status" value="1"/>
</dbReference>
<evidence type="ECO:0000256" key="10">
    <source>
        <dbReference type="ARBA" id="ARBA00024347"/>
    </source>
</evidence>
<evidence type="ECO:0000259" key="14">
    <source>
        <dbReference type="PROSITE" id="PS50918"/>
    </source>
</evidence>
<dbReference type="PROSITE" id="PS50918">
    <property type="entry name" value="WWE"/>
    <property type="match status" value="1"/>
</dbReference>
<protein>
    <recommendedName>
        <fullName evidence="18">Poly [ADP-ribose] polymerase 12-like</fullName>
    </recommendedName>
</protein>
<accession>A0AAN8JEV1</accession>
<evidence type="ECO:0000256" key="12">
    <source>
        <dbReference type="SAM" id="MobiDB-lite"/>
    </source>
</evidence>
<dbReference type="Gene3D" id="3.30.720.50">
    <property type="match status" value="1"/>
</dbReference>
<feature type="domain" description="PARP catalytic" evidence="15">
    <location>
        <begin position="529"/>
        <end position="720"/>
    </location>
</feature>
<evidence type="ECO:0000256" key="9">
    <source>
        <dbReference type="ARBA" id="ARBA00023242"/>
    </source>
</evidence>
<dbReference type="InterPro" id="IPR000571">
    <property type="entry name" value="Znf_CCCH"/>
</dbReference>
<feature type="zinc finger region" description="C3H1-type" evidence="11">
    <location>
        <begin position="300"/>
        <end position="327"/>
    </location>
</feature>
<gene>
    <name evidence="16" type="ORF">SNE40_014521</name>
</gene>
<evidence type="ECO:0000256" key="1">
    <source>
        <dbReference type="ARBA" id="ARBA00004123"/>
    </source>
</evidence>
<dbReference type="CDD" id="cd01439">
    <property type="entry name" value="TCCD_inducible_PARP_like"/>
    <property type="match status" value="1"/>
</dbReference>
<evidence type="ECO:0000259" key="15">
    <source>
        <dbReference type="PROSITE" id="PS51059"/>
    </source>
</evidence>
<feature type="region of interest" description="Disordered" evidence="12">
    <location>
        <begin position="248"/>
        <end position="287"/>
    </location>
</feature>
<reference evidence="16 17" key="1">
    <citation type="submission" date="2024-01" db="EMBL/GenBank/DDBJ databases">
        <title>The genome of the rayed Mediterranean limpet Patella caerulea (Linnaeus, 1758).</title>
        <authorList>
            <person name="Anh-Thu Weber A."/>
            <person name="Halstead-Nussloch G."/>
        </authorList>
    </citation>
    <scope>NUCLEOTIDE SEQUENCE [LARGE SCALE GENOMIC DNA]</scope>
    <source>
        <strain evidence="16">AATW-2023a</strain>
        <tissue evidence="16">Whole specimen</tissue>
    </source>
</reference>
<organism evidence="16 17">
    <name type="scientific">Patella caerulea</name>
    <name type="common">Rayed Mediterranean limpet</name>
    <dbReference type="NCBI Taxonomy" id="87958"/>
    <lineage>
        <taxon>Eukaryota</taxon>
        <taxon>Metazoa</taxon>
        <taxon>Spiralia</taxon>
        <taxon>Lophotrochozoa</taxon>
        <taxon>Mollusca</taxon>
        <taxon>Gastropoda</taxon>
        <taxon>Patellogastropoda</taxon>
        <taxon>Patelloidea</taxon>
        <taxon>Patellidae</taxon>
        <taxon>Patella</taxon>
    </lineage>
</organism>
<dbReference type="GO" id="GO:0003950">
    <property type="term" value="F:NAD+ poly-ADP-ribosyltransferase activity"/>
    <property type="evidence" value="ECO:0007669"/>
    <property type="project" value="InterPro"/>
</dbReference>
<dbReference type="SMART" id="SM00356">
    <property type="entry name" value="ZnF_C3H1"/>
    <property type="match status" value="3"/>
</dbReference>
<evidence type="ECO:0000256" key="8">
    <source>
        <dbReference type="ARBA" id="ARBA00022833"/>
    </source>
</evidence>
<keyword evidence="6" id="KW-0677">Repeat</keyword>
<dbReference type="PROSITE" id="PS50103">
    <property type="entry name" value="ZF_C3H1"/>
    <property type="match status" value="2"/>
</dbReference>
<evidence type="ECO:0000259" key="13">
    <source>
        <dbReference type="PROSITE" id="PS50103"/>
    </source>
</evidence>
<evidence type="ECO:0000256" key="2">
    <source>
        <dbReference type="ARBA" id="ARBA00004496"/>
    </source>
</evidence>
<feature type="compositionally biased region" description="Low complexity" evidence="12">
    <location>
        <begin position="278"/>
        <end position="287"/>
    </location>
</feature>
<feature type="zinc finger region" description="C3H1-type" evidence="11">
    <location>
        <begin position="177"/>
        <end position="199"/>
    </location>
</feature>
<dbReference type="Pfam" id="PF02825">
    <property type="entry name" value="WWE"/>
    <property type="match status" value="1"/>
</dbReference>
<evidence type="ECO:0000256" key="11">
    <source>
        <dbReference type="PROSITE-ProRule" id="PRU00723"/>
    </source>
</evidence>
<dbReference type="InterPro" id="IPR004170">
    <property type="entry name" value="WWE_dom"/>
</dbReference>
<dbReference type="Pfam" id="PF00644">
    <property type="entry name" value="PARP"/>
    <property type="match status" value="1"/>
</dbReference>
<keyword evidence="7 11" id="KW-0863">Zinc-finger</keyword>
<evidence type="ECO:0008006" key="18">
    <source>
        <dbReference type="Google" id="ProtNLM"/>
    </source>
</evidence>
<dbReference type="Pfam" id="PF25261">
    <property type="entry name" value="zf-CCCH_PARP12"/>
    <property type="match status" value="1"/>
</dbReference>
<proteinExistence type="inferred from homology"/>
<comment type="similarity">
    <text evidence="10">Belongs to the ARTD/PARP family.</text>
</comment>
<dbReference type="EMBL" id="JAZGQO010000010">
    <property type="protein sequence ID" value="KAK6176192.1"/>
    <property type="molecule type" value="Genomic_DNA"/>
</dbReference>
<keyword evidence="17" id="KW-1185">Reference proteome</keyword>
<evidence type="ECO:0000256" key="4">
    <source>
        <dbReference type="ARBA" id="ARBA00022553"/>
    </source>
</evidence>
<dbReference type="InterPro" id="IPR012317">
    <property type="entry name" value="Poly(ADP-ribose)pol_cat_dom"/>
</dbReference>
<name>A0AAN8JEV1_PATCE</name>
<dbReference type="SUPFAM" id="SSF117839">
    <property type="entry name" value="WWE domain"/>
    <property type="match status" value="1"/>
</dbReference>
<evidence type="ECO:0000256" key="5">
    <source>
        <dbReference type="ARBA" id="ARBA00022723"/>
    </source>
</evidence>
<dbReference type="Pfam" id="PF23466">
    <property type="entry name" value="WWE_4"/>
    <property type="match status" value="1"/>
</dbReference>
<feature type="domain" description="WWE" evidence="14">
    <location>
        <begin position="401"/>
        <end position="494"/>
    </location>
</feature>
<dbReference type="SUPFAM" id="SSF56399">
    <property type="entry name" value="ADP-ribosylation"/>
    <property type="match status" value="1"/>
</dbReference>
<keyword evidence="3" id="KW-0963">Cytoplasm</keyword>
<dbReference type="InterPro" id="IPR057602">
    <property type="entry name" value="Zfn-CCCH_PARP12"/>
</dbReference>
<evidence type="ECO:0000256" key="6">
    <source>
        <dbReference type="ARBA" id="ARBA00022737"/>
    </source>
</evidence>
<evidence type="ECO:0000256" key="7">
    <source>
        <dbReference type="ARBA" id="ARBA00022771"/>
    </source>
</evidence>
<keyword evidence="9" id="KW-0539">Nucleus</keyword>
<dbReference type="GO" id="GO:0005737">
    <property type="term" value="C:cytoplasm"/>
    <property type="evidence" value="ECO:0007669"/>
    <property type="project" value="UniProtKB-SubCell"/>
</dbReference>
<dbReference type="Gene3D" id="4.10.1000.10">
    <property type="entry name" value="Zinc finger, CCCH-type"/>
    <property type="match status" value="1"/>
</dbReference>
<evidence type="ECO:0000256" key="3">
    <source>
        <dbReference type="ARBA" id="ARBA00022490"/>
    </source>
</evidence>
<evidence type="ECO:0000313" key="17">
    <source>
        <dbReference type="Proteomes" id="UP001347796"/>
    </source>
</evidence>
<dbReference type="GO" id="GO:1990404">
    <property type="term" value="F:NAD+-protein mono-ADP-ribosyltransferase activity"/>
    <property type="evidence" value="ECO:0007669"/>
    <property type="project" value="TreeGrafter"/>
</dbReference>
<dbReference type="PROSITE" id="PS51059">
    <property type="entry name" value="PARP_CATALYTIC"/>
    <property type="match status" value="1"/>
</dbReference>
<keyword evidence="5 11" id="KW-0479">Metal-binding</keyword>
<dbReference type="PANTHER" id="PTHR45740:SF2">
    <property type="entry name" value="POLY [ADP-RIBOSE] POLYMERASE"/>
    <property type="match status" value="1"/>
</dbReference>
<dbReference type="PANTHER" id="PTHR45740">
    <property type="entry name" value="POLY [ADP-RIBOSE] POLYMERASE"/>
    <property type="match status" value="1"/>
</dbReference>